<comment type="caution">
    <text evidence="2">The sequence shown here is derived from an EMBL/GenBank/DDBJ whole genome shotgun (WGS) entry which is preliminary data.</text>
</comment>
<dbReference type="Proteomes" id="UP001218188">
    <property type="component" value="Unassembled WGS sequence"/>
</dbReference>
<keyword evidence="3" id="KW-1185">Reference proteome</keyword>
<evidence type="ECO:0000313" key="1">
    <source>
        <dbReference type="EMBL" id="KAJ7026644.1"/>
    </source>
</evidence>
<dbReference type="EMBL" id="JARJCM010000047">
    <property type="protein sequence ID" value="KAJ7035874.1"/>
    <property type="molecule type" value="Genomic_DNA"/>
</dbReference>
<proteinExistence type="predicted"/>
<organism evidence="2 3">
    <name type="scientific">Mycena alexandri</name>
    <dbReference type="NCBI Taxonomy" id="1745969"/>
    <lineage>
        <taxon>Eukaryota</taxon>
        <taxon>Fungi</taxon>
        <taxon>Dikarya</taxon>
        <taxon>Basidiomycota</taxon>
        <taxon>Agaricomycotina</taxon>
        <taxon>Agaricomycetes</taxon>
        <taxon>Agaricomycetidae</taxon>
        <taxon>Agaricales</taxon>
        <taxon>Marasmiineae</taxon>
        <taxon>Mycenaceae</taxon>
        <taxon>Mycena</taxon>
    </lineage>
</organism>
<gene>
    <name evidence="2" type="ORF">C8F04DRAFT_1000419</name>
    <name evidence="1" type="ORF">C8F04DRAFT_1008928</name>
</gene>
<accession>A0AAD6X8C9</accession>
<feature type="non-terminal residue" evidence="2">
    <location>
        <position position="1"/>
    </location>
</feature>
<name>A0AAD6X8C9_9AGAR</name>
<reference evidence="2" key="1">
    <citation type="submission" date="2023-03" db="EMBL/GenBank/DDBJ databases">
        <title>Massive genome expansion in bonnet fungi (Mycena s.s.) driven by repeated elements and novel gene families across ecological guilds.</title>
        <authorList>
            <consortium name="Lawrence Berkeley National Laboratory"/>
            <person name="Harder C.B."/>
            <person name="Miyauchi S."/>
            <person name="Viragh M."/>
            <person name="Kuo A."/>
            <person name="Thoen E."/>
            <person name="Andreopoulos B."/>
            <person name="Lu D."/>
            <person name="Skrede I."/>
            <person name="Drula E."/>
            <person name="Henrissat B."/>
            <person name="Morin E."/>
            <person name="Kohler A."/>
            <person name="Barry K."/>
            <person name="LaButti K."/>
            <person name="Morin E."/>
            <person name="Salamov A."/>
            <person name="Lipzen A."/>
            <person name="Mereny Z."/>
            <person name="Hegedus B."/>
            <person name="Baldrian P."/>
            <person name="Stursova M."/>
            <person name="Weitz H."/>
            <person name="Taylor A."/>
            <person name="Grigoriev I.V."/>
            <person name="Nagy L.G."/>
            <person name="Martin F."/>
            <person name="Kauserud H."/>
        </authorList>
    </citation>
    <scope>NUCLEOTIDE SEQUENCE</scope>
    <source>
        <strain evidence="2">CBHHK200</strain>
    </source>
</reference>
<dbReference type="AlphaFoldDB" id="A0AAD6X8C9"/>
<evidence type="ECO:0000313" key="3">
    <source>
        <dbReference type="Proteomes" id="UP001218188"/>
    </source>
</evidence>
<evidence type="ECO:0000313" key="2">
    <source>
        <dbReference type="EMBL" id="KAJ7035874.1"/>
    </source>
</evidence>
<protein>
    <submittedName>
        <fullName evidence="2">Uncharacterized protein</fullName>
    </submittedName>
</protein>
<dbReference type="EMBL" id="JARJCM010000135">
    <property type="protein sequence ID" value="KAJ7026644.1"/>
    <property type="molecule type" value="Genomic_DNA"/>
</dbReference>
<sequence length="344" mass="38423">MAVVKVGRPWSESEICRVAKIMAPDMFAKITSQVIGTWIDKESREAGIFKWKDSVVAKLPSGAAPGGESTRVGILDSYPELCAKIKKHLEGLRAIGTPLSLVMIRAIMVATIGDEQPHLFARIMPDGSEFRCSDSFVRKFLRSKMGWSERTATRAAQKIPPNHEEILRNAFLREALIIRDHAIPAELRVNTDQTQVVFQQGTKKTWNEKGAKQVANTGQEEKRAFTYVPSISGSGGMLPGQAIFSGKSEASLPRPGSRGYEEAKKLGFKLEPSMGKSYWSTLETMQKLVNDIIAPYFDRMKAELGLPSSQCSLWKIDLWSVQKGKPFRLWMTKHHPTIILCYIP</sequence>